<protein>
    <submittedName>
        <fullName evidence="1">Uncharacterized protein</fullName>
    </submittedName>
</protein>
<reference evidence="1" key="3">
    <citation type="submission" date="2025-09" db="UniProtKB">
        <authorList>
            <consortium name="Ensembl"/>
        </authorList>
    </citation>
    <scope>IDENTIFICATION</scope>
</reference>
<dbReference type="AlphaFoldDB" id="H2Y7Y9"/>
<dbReference type="Proteomes" id="UP000007875">
    <property type="component" value="Unassembled WGS sequence"/>
</dbReference>
<organism evidence="1 2">
    <name type="scientific">Ciona savignyi</name>
    <name type="common">Pacific transparent sea squirt</name>
    <dbReference type="NCBI Taxonomy" id="51511"/>
    <lineage>
        <taxon>Eukaryota</taxon>
        <taxon>Metazoa</taxon>
        <taxon>Chordata</taxon>
        <taxon>Tunicata</taxon>
        <taxon>Ascidiacea</taxon>
        <taxon>Phlebobranchia</taxon>
        <taxon>Cionidae</taxon>
        <taxon>Ciona</taxon>
    </lineage>
</organism>
<reference evidence="1" key="2">
    <citation type="submission" date="2025-08" db="UniProtKB">
        <authorList>
            <consortium name="Ensembl"/>
        </authorList>
    </citation>
    <scope>IDENTIFICATION</scope>
</reference>
<evidence type="ECO:0000313" key="1">
    <source>
        <dbReference type="Ensembl" id="ENSCSAVP00000001437.1"/>
    </source>
</evidence>
<reference evidence="2" key="1">
    <citation type="submission" date="2003-08" db="EMBL/GenBank/DDBJ databases">
        <authorList>
            <person name="Birren B."/>
            <person name="Nusbaum C."/>
            <person name="Abebe A."/>
            <person name="Abouelleil A."/>
            <person name="Adekoya E."/>
            <person name="Ait-zahra M."/>
            <person name="Allen N."/>
            <person name="Allen T."/>
            <person name="An P."/>
            <person name="Anderson M."/>
            <person name="Anderson S."/>
            <person name="Arachchi H."/>
            <person name="Armbruster J."/>
            <person name="Bachantsang P."/>
            <person name="Baldwin J."/>
            <person name="Barry A."/>
            <person name="Bayul T."/>
            <person name="Blitshsteyn B."/>
            <person name="Bloom T."/>
            <person name="Blye J."/>
            <person name="Boguslavskiy L."/>
            <person name="Borowsky M."/>
            <person name="Boukhgalter B."/>
            <person name="Brunache A."/>
            <person name="Butler J."/>
            <person name="Calixte N."/>
            <person name="Calvo S."/>
            <person name="Camarata J."/>
            <person name="Campo K."/>
            <person name="Chang J."/>
            <person name="Cheshatsang Y."/>
            <person name="Citroen M."/>
            <person name="Collymore A."/>
            <person name="Considine T."/>
            <person name="Cook A."/>
            <person name="Cooke P."/>
            <person name="Corum B."/>
            <person name="Cuomo C."/>
            <person name="David R."/>
            <person name="Dawoe T."/>
            <person name="Degray S."/>
            <person name="Dodge S."/>
            <person name="Dooley K."/>
            <person name="Dorje P."/>
            <person name="Dorjee K."/>
            <person name="Dorris L."/>
            <person name="Duffey N."/>
            <person name="Dupes A."/>
            <person name="Elkins T."/>
            <person name="Engels R."/>
            <person name="Erickson J."/>
            <person name="Farina A."/>
            <person name="Faro S."/>
            <person name="Ferreira P."/>
            <person name="Fischer H."/>
            <person name="Fitzgerald M."/>
            <person name="Foley K."/>
            <person name="Gage D."/>
            <person name="Galagan J."/>
            <person name="Gearin G."/>
            <person name="Gnerre S."/>
            <person name="Gnirke A."/>
            <person name="Goyette A."/>
            <person name="Graham J."/>
            <person name="Grandbois E."/>
            <person name="Gyaltsen K."/>
            <person name="Hafez N."/>
            <person name="Hagopian D."/>
            <person name="Hagos B."/>
            <person name="Hall J."/>
            <person name="Hatcher B."/>
            <person name="Heller A."/>
            <person name="Higgins H."/>
            <person name="Honan T."/>
            <person name="Horn A."/>
            <person name="Houde N."/>
            <person name="Hughes L."/>
            <person name="Hulme W."/>
            <person name="Husby E."/>
            <person name="Iliev I."/>
            <person name="Jaffe D."/>
            <person name="Jones C."/>
            <person name="Kamal M."/>
            <person name="Kamat A."/>
            <person name="Kamvysselis M."/>
            <person name="Karlsson E."/>
            <person name="Kells C."/>
            <person name="Kieu A."/>
            <person name="Kisner P."/>
            <person name="Kodira C."/>
            <person name="Kulbokas E."/>
            <person name="Labutti K."/>
            <person name="Lama D."/>
            <person name="Landers T."/>
            <person name="Leger J."/>
            <person name="Levine S."/>
            <person name="Lewis D."/>
            <person name="Lewis T."/>
            <person name="Lindblad-toh K."/>
            <person name="Liu X."/>
            <person name="Lokyitsang T."/>
            <person name="Lokyitsang Y."/>
            <person name="Lucien O."/>
            <person name="Lui A."/>
            <person name="Ma L.J."/>
            <person name="Mabbitt R."/>
            <person name="Macdonald J."/>
            <person name="Maclean C."/>
            <person name="Major J."/>
            <person name="Manning J."/>
            <person name="Marabella R."/>
            <person name="Maru K."/>
            <person name="Matthews C."/>
            <person name="Mauceli E."/>
            <person name="Mccarthy M."/>
            <person name="Mcdonough S."/>
            <person name="Mcghee T."/>
            <person name="Meldrim J."/>
            <person name="Meneus L."/>
            <person name="Mesirov J."/>
            <person name="Mihalev A."/>
            <person name="Mihova T."/>
            <person name="Mikkelsen T."/>
            <person name="Mlenga V."/>
            <person name="Moru K."/>
            <person name="Mozes J."/>
            <person name="Mulrain L."/>
            <person name="Munson G."/>
            <person name="Naylor J."/>
            <person name="Newes C."/>
            <person name="Nguyen C."/>
            <person name="Nguyen N."/>
            <person name="Nguyen T."/>
            <person name="Nicol R."/>
            <person name="Nielsen C."/>
            <person name="Nizzari M."/>
            <person name="Norbu C."/>
            <person name="Norbu N."/>
            <person name="O'donnell P."/>
            <person name="Okoawo O."/>
            <person name="O'leary S."/>
            <person name="Omotosho B."/>
            <person name="O'neill K."/>
            <person name="Osman S."/>
            <person name="Parker S."/>
            <person name="Perrin D."/>
            <person name="Phunkhang P."/>
            <person name="Piqani B."/>
            <person name="Purcell S."/>
            <person name="Rachupka T."/>
            <person name="Ramasamy U."/>
            <person name="Rameau R."/>
            <person name="Ray V."/>
            <person name="Raymond C."/>
            <person name="Retta R."/>
            <person name="Richardson S."/>
            <person name="Rise C."/>
            <person name="Rodriguez J."/>
            <person name="Rogers J."/>
            <person name="Rogov P."/>
            <person name="Rutman M."/>
            <person name="Schupbach R."/>
            <person name="Seaman C."/>
            <person name="Settipalli S."/>
            <person name="Sharpe T."/>
            <person name="Sheridan J."/>
            <person name="Sherpa N."/>
            <person name="Shi J."/>
            <person name="Smirnov S."/>
            <person name="Smith C."/>
            <person name="Sougnez C."/>
            <person name="Spencer B."/>
            <person name="Stalker J."/>
            <person name="Stange-thomann N."/>
            <person name="Stavropoulos S."/>
            <person name="Stetson K."/>
            <person name="Stone C."/>
            <person name="Stone S."/>
            <person name="Stubbs M."/>
            <person name="Talamas J."/>
            <person name="Tchuinga P."/>
            <person name="Tenzing P."/>
            <person name="Tesfaye S."/>
            <person name="Theodore J."/>
            <person name="Thoulutsang Y."/>
            <person name="Topham K."/>
            <person name="Towey S."/>
            <person name="Tsamla T."/>
            <person name="Tsomo N."/>
            <person name="Vallee D."/>
            <person name="Vassiliev H."/>
            <person name="Venkataraman V."/>
            <person name="Vinson J."/>
            <person name="Vo A."/>
            <person name="Wade C."/>
            <person name="Wang S."/>
            <person name="Wangchuk T."/>
            <person name="Wangdi T."/>
            <person name="Whittaker C."/>
            <person name="Wilkinson J."/>
            <person name="Wu Y."/>
            <person name="Wyman D."/>
            <person name="Yadav S."/>
            <person name="Yang S."/>
            <person name="Yang X."/>
            <person name="Yeager S."/>
            <person name="Yee E."/>
            <person name="Young G."/>
            <person name="Zainoun J."/>
            <person name="Zembeck L."/>
            <person name="Zimmer A."/>
            <person name="Zody M."/>
            <person name="Lander E."/>
        </authorList>
    </citation>
    <scope>NUCLEOTIDE SEQUENCE [LARGE SCALE GENOMIC DNA]</scope>
</reference>
<accession>H2Y7Y9</accession>
<dbReference type="InParanoid" id="H2Y7Y9"/>
<sequence length="39" mass="4639">FYQFYLNVKYSSYCITIPTQLSYCITIPTQLSYYITTPT</sequence>
<dbReference type="Ensembl" id="ENSCSAVT00000001456.1">
    <property type="protein sequence ID" value="ENSCSAVP00000001437.1"/>
    <property type="gene ID" value="ENSCSAVG00000000815.1"/>
</dbReference>
<proteinExistence type="predicted"/>
<dbReference type="HOGENOM" id="CLU_3322239_0_0_1"/>
<evidence type="ECO:0000313" key="2">
    <source>
        <dbReference type="Proteomes" id="UP000007875"/>
    </source>
</evidence>
<name>H2Y7Y9_CIOSA</name>
<keyword evidence="2" id="KW-1185">Reference proteome</keyword>